<dbReference type="GO" id="GO:0003700">
    <property type="term" value="F:DNA-binding transcription factor activity"/>
    <property type="evidence" value="ECO:0007669"/>
    <property type="project" value="TreeGrafter"/>
</dbReference>
<comment type="caution">
    <text evidence="6">The sequence shown here is derived from an EMBL/GenBank/DDBJ whole genome shotgun (WGS) entry which is preliminary data.</text>
</comment>
<feature type="DNA-binding region" description="H-T-H motif" evidence="4">
    <location>
        <begin position="22"/>
        <end position="41"/>
    </location>
</feature>
<evidence type="ECO:0000259" key="5">
    <source>
        <dbReference type="PROSITE" id="PS50977"/>
    </source>
</evidence>
<dbReference type="AlphaFoldDB" id="A0AA41X6R5"/>
<dbReference type="RefSeq" id="WP_254759884.1">
    <property type="nucleotide sequence ID" value="NZ_JANCLT010000008.1"/>
</dbReference>
<keyword evidence="3" id="KW-0804">Transcription</keyword>
<gene>
    <name evidence="6" type="ORF">NK662_15675</name>
</gene>
<sequence>MKLEILRAAVHLFTAEGYEHVSMRKIAAHIDYSATAIYSYFANKEEILVELLRHCYGEFLRCLQAAVKECREQGIEQRLRAALHGYIQFGLRQPQYYQLIFIDNLDQLQHVALPDNDRYEGFRLLEELVREAMEAGVLQRQDVRLVSQSLWASLHGTTSLLITFPGFGWDTGDFSRFQVEAMLRGL</sequence>
<dbReference type="InterPro" id="IPR050109">
    <property type="entry name" value="HTH-type_TetR-like_transc_reg"/>
</dbReference>
<dbReference type="Proteomes" id="UP001156102">
    <property type="component" value="Unassembled WGS sequence"/>
</dbReference>
<dbReference type="Pfam" id="PF00440">
    <property type="entry name" value="TetR_N"/>
    <property type="match status" value="1"/>
</dbReference>
<dbReference type="GO" id="GO:0000976">
    <property type="term" value="F:transcription cis-regulatory region binding"/>
    <property type="evidence" value="ECO:0007669"/>
    <property type="project" value="TreeGrafter"/>
</dbReference>
<evidence type="ECO:0000256" key="1">
    <source>
        <dbReference type="ARBA" id="ARBA00023015"/>
    </source>
</evidence>
<name>A0AA41X6R5_9BACI</name>
<keyword evidence="7" id="KW-1185">Reference proteome</keyword>
<dbReference type="EMBL" id="JANCLT010000008">
    <property type="protein sequence ID" value="MCP8969966.1"/>
    <property type="molecule type" value="Genomic_DNA"/>
</dbReference>
<dbReference type="PRINTS" id="PR00455">
    <property type="entry name" value="HTHTETR"/>
</dbReference>
<proteinExistence type="predicted"/>
<dbReference type="Pfam" id="PF13305">
    <property type="entry name" value="TetR_C_33"/>
    <property type="match status" value="1"/>
</dbReference>
<dbReference type="PROSITE" id="PS50977">
    <property type="entry name" value="HTH_TETR_2"/>
    <property type="match status" value="1"/>
</dbReference>
<protein>
    <submittedName>
        <fullName evidence="6">TetR/AcrR family transcriptional regulator</fullName>
    </submittedName>
</protein>
<evidence type="ECO:0000256" key="2">
    <source>
        <dbReference type="ARBA" id="ARBA00023125"/>
    </source>
</evidence>
<keyword evidence="1" id="KW-0805">Transcription regulation</keyword>
<dbReference type="PANTHER" id="PTHR30055:SF212">
    <property type="entry name" value="TETR-FAMILY FAMILY TRANSCRIPTIONAL REGULATOR"/>
    <property type="match status" value="1"/>
</dbReference>
<evidence type="ECO:0000256" key="4">
    <source>
        <dbReference type="PROSITE-ProRule" id="PRU00335"/>
    </source>
</evidence>
<dbReference type="PANTHER" id="PTHR30055">
    <property type="entry name" value="HTH-TYPE TRANSCRIPTIONAL REGULATOR RUTR"/>
    <property type="match status" value="1"/>
</dbReference>
<feature type="domain" description="HTH tetR-type" evidence="5">
    <location>
        <begin position="1"/>
        <end position="59"/>
    </location>
</feature>
<dbReference type="InterPro" id="IPR009057">
    <property type="entry name" value="Homeodomain-like_sf"/>
</dbReference>
<evidence type="ECO:0000313" key="6">
    <source>
        <dbReference type="EMBL" id="MCP8969966.1"/>
    </source>
</evidence>
<dbReference type="Gene3D" id="1.10.357.10">
    <property type="entry name" value="Tetracycline Repressor, domain 2"/>
    <property type="match status" value="1"/>
</dbReference>
<dbReference type="InterPro" id="IPR036271">
    <property type="entry name" value="Tet_transcr_reg_TetR-rel_C_sf"/>
</dbReference>
<dbReference type="InterPro" id="IPR025996">
    <property type="entry name" value="MT1864/Rv1816-like_C"/>
</dbReference>
<organism evidence="6 7">
    <name type="scientific">Ectobacillus ponti</name>
    <dbReference type="NCBI Taxonomy" id="2961894"/>
    <lineage>
        <taxon>Bacteria</taxon>
        <taxon>Bacillati</taxon>
        <taxon>Bacillota</taxon>
        <taxon>Bacilli</taxon>
        <taxon>Bacillales</taxon>
        <taxon>Bacillaceae</taxon>
        <taxon>Ectobacillus</taxon>
    </lineage>
</organism>
<reference evidence="6" key="1">
    <citation type="submission" date="2022-07" db="EMBL/GenBank/DDBJ databases">
        <authorList>
            <person name="Li W.-J."/>
            <person name="Deng Q.-Q."/>
        </authorList>
    </citation>
    <scope>NUCLEOTIDE SEQUENCE</scope>
    <source>
        <strain evidence="6">SYSU M60031</strain>
    </source>
</reference>
<dbReference type="InterPro" id="IPR001647">
    <property type="entry name" value="HTH_TetR"/>
</dbReference>
<evidence type="ECO:0000256" key="3">
    <source>
        <dbReference type="ARBA" id="ARBA00023163"/>
    </source>
</evidence>
<keyword evidence="2 4" id="KW-0238">DNA-binding</keyword>
<accession>A0AA41X6R5</accession>
<dbReference type="SUPFAM" id="SSF46689">
    <property type="entry name" value="Homeodomain-like"/>
    <property type="match status" value="1"/>
</dbReference>
<evidence type="ECO:0000313" key="7">
    <source>
        <dbReference type="Proteomes" id="UP001156102"/>
    </source>
</evidence>
<dbReference type="SUPFAM" id="SSF48498">
    <property type="entry name" value="Tetracyclin repressor-like, C-terminal domain"/>
    <property type="match status" value="1"/>
</dbReference>